<dbReference type="GO" id="GO:0005737">
    <property type="term" value="C:cytoplasm"/>
    <property type="evidence" value="ECO:0007669"/>
    <property type="project" value="UniProtKB-SubCell"/>
</dbReference>
<keyword evidence="7 9" id="KW-0238">DNA-binding</keyword>
<dbReference type="InterPro" id="IPR035516">
    <property type="entry name" value="Gyrase/topoIV_suA_C"/>
</dbReference>
<dbReference type="HAMAP" id="MF_01897">
    <property type="entry name" value="GyrA"/>
    <property type="match status" value="1"/>
</dbReference>
<dbReference type="EC" id="5.6.2.2" evidence="9"/>
<dbReference type="Gene3D" id="1.10.268.10">
    <property type="entry name" value="Topoisomerase, domain 3"/>
    <property type="match status" value="1"/>
</dbReference>
<dbReference type="SUPFAM" id="SSF101904">
    <property type="entry name" value="GyrA/ParC C-terminal domain-like"/>
    <property type="match status" value="1"/>
</dbReference>
<dbReference type="PANTHER" id="PTHR43493">
    <property type="entry name" value="DNA GYRASE/TOPOISOMERASE SUBUNIT A"/>
    <property type="match status" value="1"/>
</dbReference>
<dbReference type="GO" id="GO:0006265">
    <property type="term" value="P:DNA topological change"/>
    <property type="evidence" value="ECO:0007669"/>
    <property type="project" value="UniProtKB-UniRule"/>
</dbReference>
<feature type="short sequence motif" description="GyrA-box" evidence="9">
    <location>
        <begin position="524"/>
        <end position="530"/>
    </location>
</feature>
<keyword evidence="8 9" id="KW-0413">Isomerase</keyword>
<comment type="function">
    <text evidence="9">A type II topoisomerase that negatively supercoils closed circular double-stranded (ds) DNA in an ATP-dependent manner to modulate DNA topology and maintain chromosomes in an underwound state. Negative supercoiling favors strand separation, and DNA replication, transcription, recombination and repair, all of which involve strand separation. Also able to catalyze the interconversion of other topological isomers of dsDNA rings, including catenanes and knotted rings. Type II topoisomerases break and join 2 DNA strands simultaneously in an ATP-dependent manner.</text>
</comment>
<dbReference type="CDD" id="cd00187">
    <property type="entry name" value="TOP4c"/>
    <property type="match status" value="1"/>
</dbReference>
<comment type="catalytic activity">
    <reaction evidence="1 9 10">
        <text>ATP-dependent breakage, passage and rejoining of double-stranded DNA.</text>
        <dbReference type="EC" id="5.6.2.2"/>
    </reaction>
</comment>
<evidence type="ECO:0000256" key="7">
    <source>
        <dbReference type="ARBA" id="ARBA00023125"/>
    </source>
</evidence>
<comment type="miscellaneous">
    <text evidence="9">Few gyrases are as efficient as E.coli at forming negative supercoils. Not all organisms have 2 type II topoisomerases; in organisms with a single type II topoisomerase this enzyme also has to decatenate newly replicated chromosomes.</text>
</comment>
<keyword evidence="6 9" id="KW-0799">Topoisomerase</keyword>
<dbReference type="InterPro" id="IPR013758">
    <property type="entry name" value="Topo_IIA_A/C_ab"/>
</dbReference>
<dbReference type="Gene3D" id="3.30.1360.40">
    <property type="match status" value="1"/>
</dbReference>
<accession>A0AAU7PZQ2</accession>
<dbReference type="GO" id="GO:0005524">
    <property type="term" value="F:ATP binding"/>
    <property type="evidence" value="ECO:0007669"/>
    <property type="project" value="UniProtKB-UniRule"/>
</dbReference>
<evidence type="ECO:0000313" key="12">
    <source>
        <dbReference type="EMBL" id="XBS57863.1"/>
    </source>
</evidence>
<evidence type="ECO:0000256" key="9">
    <source>
        <dbReference type="HAMAP-Rule" id="MF_01897"/>
    </source>
</evidence>
<evidence type="ECO:0000256" key="3">
    <source>
        <dbReference type="ARBA" id="ARBA00022490"/>
    </source>
</evidence>
<feature type="domain" description="Topo IIA-type catalytic" evidence="11">
    <location>
        <begin position="32"/>
        <end position="497"/>
    </location>
</feature>
<dbReference type="InterPro" id="IPR050220">
    <property type="entry name" value="Type_II_DNA_Topoisomerases"/>
</dbReference>
<evidence type="ECO:0000256" key="6">
    <source>
        <dbReference type="ARBA" id="ARBA00023029"/>
    </source>
</evidence>
<evidence type="ECO:0000256" key="1">
    <source>
        <dbReference type="ARBA" id="ARBA00000185"/>
    </source>
</evidence>
<evidence type="ECO:0000256" key="5">
    <source>
        <dbReference type="ARBA" id="ARBA00022840"/>
    </source>
</evidence>
<dbReference type="InterPro" id="IPR013757">
    <property type="entry name" value="Topo_IIA_A_a_sf"/>
</dbReference>
<evidence type="ECO:0000256" key="4">
    <source>
        <dbReference type="ARBA" id="ARBA00022741"/>
    </source>
</evidence>
<dbReference type="FunFam" id="2.120.10.90:FF:000004">
    <property type="entry name" value="DNA gyrase subunit A"/>
    <property type="match status" value="1"/>
</dbReference>
<dbReference type="InterPro" id="IPR005743">
    <property type="entry name" value="GyrA"/>
</dbReference>
<dbReference type="Gene3D" id="2.120.10.90">
    <property type="entry name" value="DNA gyrase/topoisomerase IV, subunit A, C-terminal"/>
    <property type="match status" value="1"/>
</dbReference>
<keyword evidence="4 9" id="KW-0547">Nucleotide-binding</keyword>
<comment type="similarity">
    <text evidence="2 9">Belongs to the type II topoisomerase GyrA/ParC subunit family.</text>
</comment>
<dbReference type="SMART" id="SM00434">
    <property type="entry name" value="TOP4c"/>
    <property type="match status" value="1"/>
</dbReference>
<evidence type="ECO:0000259" key="11">
    <source>
        <dbReference type="PROSITE" id="PS52040"/>
    </source>
</evidence>
<dbReference type="NCBIfam" id="NF004044">
    <property type="entry name" value="PRK05561.1"/>
    <property type="match status" value="1"/>
</dbReference>
<dbReference type="Pfam" id="PF00521">
    <property type="entry name" value="DNA_topoisoIV"/>
    <property type="match status" value="1"/>
</dbReference>
<gene>
    <name evidence="9 12" type="primary">gyrA</name>
    <name evidence="12" type="ORF">ABKA15_04150</name>
</gene>
<dbReference type="FunFam" id="1.10.268.10:FF:000001">
    <property type="entry name" value="DNA gyrase subunit A"/>
    <property type="match status" value="1"/>
</dbReference>
<name>A0AAU7PZQ2_9STRE</name>
<dbReference type="SUPFAM" id="SSF56719">
    <property type="entry name" value="Type II DNA topoisomerase"/>
    <property type="match status" value="1"/>
</dbReference>
<protein>
    <recommendedName>
        <fullName evidence="9">DNA gyrase subunit A</fullName>
        <ecNumber evidence="9">5.6.2.2</ecNumber>
    </recommendedName>
</protein>
<dbReference type="EMBL" id="CP157941">
    <property type="protein sequence ID" value="XBS57863.1"/>
    <property type="molecule type" value="Genomic_DNA"/>
</dbReference>
<dbReference type="InterPro" id="IPR002205">
    <property type="entry name" value="Topo_IIA_dom_A"/>
</dbReference>
<organism evidence="12">
    <name type="scientific">Streptococcus sp. KHUD_010</name>
    <dbReference type="NCBI Taxonomy" id="3157339"/>
    <lineage>
        <taxon>Bacteria</taxon>
        <taxon>Bacillati</taxon>
        <taxon>Bacillota</taxon>
        <taxon>Bacilli</taxon>
        <taxon>Lactobacillales</taxon>
        <taxon>Streptococcaceae</taxon>
        <taxon>Streptococcus</taxon>
    </lineage>
</organism>
<dbReference type="GO" id="GO:0003677">
    <property type="term" value="F:DNA binding"/>
    <property type="evidence" value="ECO:0007669"/>
    <property type="project" value="UniProtKB-UniRule"/>
</dbReference>
<dbReference type="Gene3D" id="3.90.199.10">
    <property type="entry name" value="Topoisomerase II, domain 5"/>
    <property type="match status" value="1"/>
</dbReference>
<dbReference type="GO" id="GO:0006261">
    <property type="term" value="P:DNA-templated DNA replication"/>
    <property type="evidence" value="ECO:0007669"/>
    <property type="project" value="UniProtKB-UniRule"/>
</dbReference>
<evidence type="ECO:0000256" key="10">
    <source>
        <dbReference type="PROSITE-ProRule" id="PRU01384"/>
    </source>
</evidence>
<dbReference type="RefSeq" id="WP_049513241.1">
    <property type="nucleotide sequence ID" value="NZ_CP157941.1"/>
</dbReference>
<dbReference type="FunFam" id="3.30.1360.40:FF:000002">
    <property type="entry name" value="DNA gyrase subunit A"/>
    <property type="match status" value="1"/>
</dbReference>
<evidence type="ECO:0000256" key="8">
    <source>
        <dbReference type="ARBA" id="ARBA00023235"/>
    </source>
</evidence>
<dbReference type="GO" id="GO:0005694">
    <property type="term" value="C:chromosome"/>
    <property type="evidence" value="ECO:0007669"/>
    <property type="project" value="InterPro"/>
</dbReference>
<dbReference type="AlphaFoldDB" id="A0AAU7PZQ2"/>
<dbReference type="NCBIfam" id="NF004043">
    <property type="entry name" value="PRK05560.1"/>
    <property type="match status" value="1"/>
</dbReference>
<dbReference type="NCBIfam" id="TIGR01063">
    <property type="entry name" value="gyrA"/>
    <property type="match status" value="1"/>
</dbReference>
<comment type="subunit">
    <text evidence="9">Heterotetramer, composed of two GyrA and two GyrB chains. In the heterotetramer, GyrA contains the active site tyrosine that forms a transient covalent intermediate with DNA, while GyrB binds cofactors and catalyzes ATP hydrolysis.</text>
</comment>
<dbReference type="PROSITE" id="PS52040">
    <property type="entry name" value="TOPO_IIA"/>
    <property type="match status" value="1"/>
</dbReference>
<dbReference type="FunFam" id="3.90.199.10:FF:000001">
    <property type="entry name" value="DNA gyrase subunit A"/>
    <property type="match status" value="1"/>
</dbReference>
<dbReference type="InterPro" id="IPR006691">
    <property type="entry name" value="GyrA/parC_rep"/>
</dbReference>
<reference evidence="12" key="1">
    <citation type="submission" date="2024-06" db="EMBL/GenBank/DDBJ databases">
        <title>Complete genome sequence of Streptococcus sp. KHUD_010.</title>
        <authorList>
            <person name="Lee J.-H."/>
            <person name="Moon J.-H."/>
        </authorList>
    </citation>
    <scope>NUCLEOTIDE SEQUENCE</scope>
    <source>
        <strain evidence="12">KHUD_010</strain>
    </source>
</reference>
<dbReference type="PANTHER" id="PTHR43493:SF5">
    <property type="entry name" value="DNA GYRASE SUBUNIT A, CHLOROPLASTIC_MITOCHONDRIAL"/>
    <property type="match status" value="1"/>
</dbReference>
<feature type="active site" description="O-(5'-phospho-DNA)-tyrosine intermediate" evidence="9 10">
    <location>
        <position position="120"/>
    </location>
</feature>
<keyword evidence="3 9" id="KW-0963">Cytoplasm</keyword>
<dbReference type="Pfam" id="PF03989">
    <property type="entry name" value="DNA_gyraseA_C"/>
    <property type="match status" value="6"/>
</dbReference>
<comment type="subcellular location">
    <subcellularLocation>
        <location evidence="9">Cytoplasm</location>
    </subcellularLocation>
</comment>
<proteinExistence type="inferred from homology"/>
<dbReference type="InterPro" id="IPR013760">
    <property type="entry name" value="Topo_IIA-like_dom_sf"/>
</dbReference>
<dbReference type="GO" id="GO:0009330">
    <property type="term" value="C:DNA topoisomerase type II (double strand cut, ATP-hydrolyzing) complex"/>
    <property type="evidence" value="ECO:0007669"/>
    <property type="project" value="TreeGrafter"/>
</dbReference>
<dbReference type="GO" id="GO:0034335">
    <property type="term" value="F:DNA negative supercoiling activity"/>
    <property type="evidence" value="ECO:0007669"/>
    <property type="project" value="UniProtKB-ARBA"/>
</dbReference>
<keyword evidence="5 9" id="KW-0067">ATP-binding</keyword>
<evidence type="ECO:0000256" key="2">
    <source>
        <dbReference type="ARBA" id="ARBA00008263"/>
    </source>
</evidence>
<sequence>MQDNNLVNVNLTSEMKTSFIDYAMSVIVARALPDVRDGLKPVHRRILYGMNELGVTPDKPHKKSARITGDVMGKYHPHGDSSIYEAMVRMAQWWSYRHMLVDGHGNFGSMDGDGPAAQRYTEARMSKISLEMLRDINKNTVDFADNYDSSEREPLVLPSRFPNLLVNGATGIAVGMATNIPPHNLGETIDAVKSVMDNPDVTTRDLMEVLPGPDFPTGALVMGKSGIHRAYETGKGSIVLRARTEIEETKSGRERIVVTEFPYMVNKTKVHEHIVRLVQEKRIDGITAVRDESNREGVRFIIDVKRDASAHVILNNLFKLTQMQTNFSFNMLAIQNGVPKILSLREILLAYIEHQKEVVTRRTVFDKEKAEARAHILAGLLIALDHIDEVIRIIRNSETDAEAQAELMARYELSERQSQAILDMRLRRLTGLERDKIQSEYDDLMKLIADLADILAKPERVVAIIKEELEEIKRKFSDERRTELMVGEVLSLEDEDLIEEADVLITLSNKGYIKRLNQDEFTAQRRGGRGIQGTGVKDDDFVRELVSTSTHDRLLFFTNKGRVYRLKGYEIPEYGRTAKGLPIVNLLKLDEGETIQTIINVQAEHDDHSYLFFTTRYGVVKRTSVTEFANIRQNGLKALNLKEEDELINVFLTNGQADIIIGTKMGYAVRFNENQVRNMGRAATGVRGVNLRADDHVVGASVISNDQEVLVITEKGYGKRTLASEYATKGRGGKGMKTANITEKNGPLAGLMAVNGDEDLMIITNTGVIIRTNVANISQTGRATLGVKVMRLDKGAQIVTFTSVAAENEKEVDEE</sequence>